<evidence type="ECO:0000313" key="4">
    <source>
        <dbReference type="Proteomes" id="UP000440578"/>
    </source>
</evidence>
<protein>
    <submittedName>
        <fullName evidence="3">Uncharacterized protein</fullName>
    </submittedName>
</protein>
<evidence type="ECO:0000256" key="1">
    <source>
        <dbReference type="SAM" id="MobiDB-lite"/>
    </source>
</evidence>
<keyword evidence="2" id="KW-0732">Signal</keyword>
<organism evidence="3 4">
    <name type="scientific">Amphibalanus amphitrite</name>
    <name type="common">Striped barnacle</name>
    <name type="synonym">Balanus amphitrite</name>
    <dbReference type="NCBI Taxonomy" id="1232801"/>
    <lineage>
        <taxon>Eukaryota</taxon>
        <taxon>Metazoa</taxon>
        <taxon>Ecdysozoa</taxon>
        <taxon>Arthropoda</taxon>
        <taxon>Crustacea</taxon>
        <taxon>Multicrustacea</taxon>
        <taxon>Cirripedia</taxon>
        <taxon>Thoracica</taxon>
        <taxon>Thoracicalcarea</taxon>
        <taxon>Balanomorpha</taxon>
        <taxon>Balanoidea</taxon>
        <taxon>Balanidae</taxon>
        <taxon>Amphibalaninae</taxon>
        <taxon>Amphibalanus</taxon>
    </lineage>
</organism>
<sequence>MAAVGGHRLLAAVALLSLIAVGRGSTERLKKENDDLRNQVEWRLKMRHLDWRGHPVAGRRPLGTPFGRDDLLQLEDDGSEGEPLEPVPPEVAGAGADLLDRLRVGEDGDIHWEAEDGRQPVRRRRDAEPDPAGAGKQLPGWRTPRLKLGSAGTIEF</sequence>
<evidence type="ECO:0000256" key="2">
    <source>
        <dbReference type="SAM" id="SignalP"/>
    </source>
</evidence>
<dbReference type="EMBL" id="VIIS01000774">
    <property type="protein sequence ID" value="KAF0305216.1"/>
    <property type="molecule type" value="Genomic_DNA"/>
</dbReference>
<feature type="compositionally biased region" description="Acidic residues" evidence="1">
    <location>
        <begin position="72"/>
        <end position="83"/>
    </location>
</feature>
<feature type="chain" id="PRO_5025368262" evidence="2">
    <location>
        <begin position="25"/>
        <end position="156"/>
    </location>
</feature>
<name>A0A6A4WCY0_AMPAM</name>
<feature type="region of interest" description="Disordered" evidence="1">
    <location>
        <begin position="54"/>
        <end position="95"/>
    </location>
</feature>
<comment type="caution">
    <text evidence="3">The sequence shown here is derived from an EMBL/GenBank/DDBJ whole genome shotgun (WGS) entry which is preliminary data.</text>
</comment>
<dbReference type="Proteomes" id="UP000440578">
    <property type="component" value="Unassembled WGS sequence"/>
</dbReference>
<dbReference type="AlphaFoldDB" id="A0A6A4WCY0"/>
<proteinExistence type="predicted"/>
<accession>A0A6A4WCY0</accession>
<reference evidence="3 4" key="1">
    <citation type="submission" date="2019-07" db="EMBL/GenBank/DDBJ databases">
        <title>Draft genome assembly of a fouling barnacle, Amphibalanus amphitrite (Darwin, 1854): The first reference genome for Thecostraca.</title>
        <authorList>
            <person name="Kim W."/>
        </authorList>
    </citation>
    <scope>NUCLEOTIDE SEQUENCE [LARGE SCALE GENOMIC DNA]</scope>
    <source>
        <strain evidence="3">SNU_AA5</strain>
        <tissue evidence="3">Soma without cirri and trophi</tissue>
    </source>
</reference>
<gene>
    <name evidence="3" type="ORF">FJT64_023159</name>
</gene>
<feature type="signal peptide" evidence="2">
    <location>
        <begin position="1"/>
        <end position="24"/>
    </location>
</feature>
<feature type="region of interest" description="Disordered" evidence="1">
    <location>
        <begin position="107"/>
        <end position="156"/>
    </location>
</feature>
<evidence type="ECO:0000313" key="3">
    <source>
        <dbReference type="EMBL" id="KAF0305216.1"/>
    </source>
</evidence>
<keyword evidence="4" id="KW-1185">Reference proteome</keyword>
<feature type="compositionally biased region" description="Basic and acidic residues" evidence="1">
    <location>
        <begin position="107"/>
        <end position="119"/>
    </location>
</feature>